<gene>
    <name evidence="1" type="primary">ORF15303</name>
</gene>
<name>A0A0B6Y6U0_9EUPU</name>
<accession>A0A0B6Y6U0</accession>
<sequence length="49" mass="5786">MLKKRHGFVSSNNKLSMIVSNDGNNITNVECFQWWHTRGDMMTVSMYIY</sequence>
<protein>
    <submittedName>
        <fullName evidence="1">Uncharacterized protein</fullName>
    </submittedName>
</protein>
<organism evidence="1">
    <name type="scientific">Arion vulgaris</name>
    <dbReference type="NCBI Taxonomy" id="1028688"/>
    <lineage>
        <taxon>Eukaryota</taxon>
        <taxon>Metazoa</taxon>
        <taxon>Spiralia</taxon>
        <taxon>Lophotrochozoa</taxon>
        <taxon>Mollusca</taxon>
        <taxon>Gastropoda</taxon>
        <taxon>Heterobranchia</taxon>
        <taxon>Euthyneura</taxon>
        <taxon>Panpulmonata</taxon>
        <taxon>Eupulmonata</taxon>
        <taxon>Stylommatophora</taxon>
        <taxon>Helicina</taxon>
        <taxon>Arionoidea</taxon>
        <taxon>Arionidae</taxon>
        <taxon>Arion</taxon>
    </lineage>
</organism>
<proteinExistence type="predicted"/>
<dbReference type="EMBL" id="HACG01005182">
    <property type="protein sequence ID" value="CEK52047.1"/>
    <property type="molecule type" value="Transcribed_RNA"/>
</dbReference>
<reference evidence="1" key="1">
    <citation type="submission" date="2014-12" db="EMBL/GenBank/DDBJ databases">
        <title>Insight into the proteome of Arion vulgaris.</title>
        <authorList>
            <person name="Aradska J."/>
            <person name="Bulat T."/>
            <person name="Smidak R."/>
            <person name="Sarate P."/>
            <person name="Gangsoo J."/>
            <person name="Sialana F."/>
            <person name="Bilban M."/>
            <person name="Lubec G."/>
        </authorList>
    </citation>
    <scope>NUCLEOTIDE SEQUENCE</scope>
    <source>
        <tissue evidence="1">Skin</tissue>
    </source>
</reference>
<dbReference type="AlphaFoldDB" id="A0A0B6Y6U0"/>
<evidence type="ECO:0000313" key="1">
    <source>
        <dbReference type="EMBL" id="CEK52047.1"/>
    </source>
</evidence>